<dbReference type="Proteomes" id="UP000641588">
    <property type="component" value="Unassembled WGS sequence"/>
</dbReference>
<evidence type="ECO:0000256" key="1">
    <source>
        <dbReference type="SAM" id="SignalP"/>
    </source>
</evidence>
<evidence type="ECO:0008006" key="4">
    <source>
        <dbReference type="Google" id="ProtNLM"/>
    </source>
</evidence>
<keyword evidence="3" id="KW-1185">Reference proteome</keyword>
<keyword evidence="1" id="KW-0732">Signal</keyword>
<gene>
    <name evidence="2" type="ORF">GC093_26695</name>
</gene>
<reference evidence="2" key="1">
    <citation type="submission" date="2019-10" db="EMBL/GenBank/DDBJ databases">
        <title>Description of Paenibacillus glebae sp. nov.</title>
        <authorList>
            <person name="Carlier A."/>
            <person name="Qi S."/>
        </authorList>
    </citation>
    <scope>NUCLEOTIDE SEQUENCE</scope>
    <source>
        <strain evidence="2">LMG 31456</strain>
    </source>
</reference>
<dbReference type="EMBL" id="WHOD01000102">
    <property type="protein sequence ID" value="NOU96781.1"/>
    <property type="molecule type" value="Genomic_DNA"/>
</dbReference>
<dbReference type="RefSeq" id="WP_171655022.1">
    <property type="nucleotide sequence ID" value="NZ_WHOD01000102.1"/>
</dbReference>
<proteinExistence type="predicted"/>
<evidence type="ECO:0000313" key="3">
    <source>
        <dbReference type="Proteomes" id="UP000641588"/>
    </source>
</evidence>
<protein>
    <recommendedName>
        <fullName evidence="4">Copper amine oxidase-like N-terminal domain-containing protein</fullName>
    </recommendedName>
</protein>
<comment type="caution">
    <text evidence="2">The sequence shown here is derived from an EMBL/GenBank/DDBJ whole genome shotgun (WGS) entry which is preliminary data.</text>
</comment>
<evidence type="ECO:0000313" key="2">
    <source>
        <dbReference type="EMBL" id="NOU96781.1"/>
    </source>
</evidence>
<dbReference type="AlphaFoldDB" id="A0A972H5K6"/>
<accession>A0A972H5K6</accession>
<organism evidence="2 3">
    <name type="scientific">Paenibacillus foliorum</name>
    <dbReference type="NCBI Taxonomy" id="2654974"/>
    <lineage>
        <taxon>Bacteria</taxon>
        <taxon>Bacillati</taxon>
        <taxon>Bacillota</taxon>
        <taxon>Bacilli</taxon>
        <taxon>Bacillales</taxon>
        <taxon>Paenibacillaceae</taxon>
        <taxon>Paenibacillus</taxon>
    </lineage>
</organism>
<feature type="chain" id="PRO_5037722060" description="Copper amine oxidase-like N-terminal domain-containing protein" evidence="1">
    <location>
        <begin position="26"/>
        <end position="528"/>
    </location>
</feature>
<name>A0A972H5K6_9BACL</name>
<sequence length="528" mass="58014">MWKNRFAVAALSGLLLLSAASSLRAEEMKVGTIIGEVLSTDIIAYVNGLPIPSMNIGGYTAVAVEDLRSYGFEVSWSPETRKLSLYENGTKLKQPLTVLRNEPNPVVGTRLKDVVYTDIKAFYGNQEHGSYLSSYNIGGTTAVMINDLEPFGSVQWDAEKRTIKYETRGYTGTDGKLENPNKQGEALRINQTSAVEMLVKFGEDKQYVNDKEVGIGLEGVAYFSLPYFAEAFGYSLSKADGGYFMDDGLYSIRIGPDGKKANLYWGGAKVGEYSLLKPLLVQGGKPYMASYDQEQLFGYTAKWNQNDRVLDIAYAKFDIEDYGVPREVGEDSLTIKGSVRSIGRYLAPDKMSLTIDNNGIYGNVASAWGSGEVPGLSLLEAPIALMLGSNPITETLRSGERILYRTVYEVNTSLSRQPLVLHNPNLKLDSLTGGYIRSDSSSFEFTGTAATPFQVVLVKQDSDKGFVESSGKTQKVTPDENGHFHVTLDLAEGGGLYKVKLYVLEQRPRAGLVNIEAGYFYIMNSMPK</sequence>
<feature type="signal peptide" evidence="1">
    <location>
        <begin position="1"/>
        <end position="25"/>
    </location>
</feature>